<dbReference type="GO" id="GO:0003785">
    <property type="term" value="F:actin monomer binding"/>
    <property type="evidence" value="ECO:0007669"/>
    <property type="project" value="TreeGrafter"/>
</dbReference>
<dbReference type="OrthoDB" id="10006997at2759"/>
<keyword evidence="5" id="KW-0009">Actin-binding</keyword>
<evidence type="ECO:0000313" key="11">
    <source>
        <dbReference type="Proteomes" id="UP001056012"/>
    </source>
</evidence>
<evidence type="ECO:0000256" key="8">
    <source>
        <dbReference type="SAM" id="MobiDB-lite"/>
    </source>
</evidence>
<comment type="subcellular location">
    <subcellularLocation>
        <location evidence="1">Cytoplasm</location>
        <location evidence="1">Cytoskeleton</location>
    </subcellularLocation>
</comment>
<gene>
    <name evidence="10" type="ORF">yc1106_00069</name>
</gene>
<evidence type="ECO:0000256" key="1">
    <source>
        <dbReference type="ARBA" id="ARBA00004245"/>
    </source>
</evidence>
<dbReference type="PANTHER" id="PTHR13759">
    <property type="entry name" value="TWINFILIN"/>
    <property type="match status" value="1"/>
</dbReference>
<comment type="similarity">
    <text evidence="2">Belongs to the actin-binding proteins ADF family. Twinfilin subfamily.</text>
</comment>
<dbReference type="GO" id="GO:0030042">
    <property type="term" value="P:actin filament depolymerization"/>
    <property type="evidence" value="ECO:0007669"/>
    <property type="project" value="TreeGrafter"/>
</dbReference>
<evidence type="ECO:0000256" key="5">
    <source>
        <dbReference type="ARBA" id="ARBA00023203"/>
    </source>
</evidence>
<keyword evidence="3" id="KW-0963">Cytoplasm</keyword>
<name>A0A9Q8YZR2_CURCL</name>
<dbReference type="InterPro" id="IPR028458">
    <property type="entry name" value="Twinfilin"/>
</dbReference>
<feature type="region of interest" description="Disordered" evidence="8">
    <location>
        <begin position="129"/>
        <end position="161"/>
    </location>
</feature>
<dbReference type="GO" id="GO:0005884">
    <property type="term" value="C:actin filament"/>
    <property type="evidence" value="ECO:0007669"/>
    <property type="project" value="TreeGrafter"/>
</dbReference>
<dbReference type="PANTHER" id="PTHR13759:SF1">
    <property type="entry name" value="TWINFILIN"/>
    <property type="match status" value="1"/>
</dbReference>
<reference evidence="10" key="1">
    <citation type="submission" date="2021-12" db="EMBL/GenBank/DDBJ databases">
        <title>Curvularia clavata genome.</title>
        <authorList>
            <person name="Cao Y."/>
        </authorList>
    </citation>
    <scope>NUCLEOTIDE SEQUENCE</scope>
    <source>
        <strain evidence="10">Yc1106</strain>
    </source>
</reference>
<feature type="domain" description="ADF-H" evidence="9">
    <location>
        <begin position="177"/>
        <end position="307"/>
    </location>
</feature>
<evidence type="ECO:0000256" key="7">
    <source>
        <dbReference type="ARBA" id="ARBA00038532"/>
    </source>
</evidence>
<feature type="compositionally biased region" description="Basic and acidic residues" evidence="8">
    <location>
        <begin position="146"/>
        <end position="157"/>
    </location>
</feature>
<dbReference type="GO" id="GO:0005737">
    <property type="term" value="C:cytoplasm"/>
    <property type="evidence" value="ECO:0007669"/>
    <property type="project" value="TreeGrafter"/>
</dbReference>
<evidence type="ECO:0000256" key="6">
    <source>
        <dbReference type="ARBA" id="ARBA00023212"/>
    </source>
</evidence>
<dbReference type="Proteomes" id="UP001056012">
    <property type="component" value="Chromosome 1"/>
</dbReference>
<dbReference type="InterPro" id="IPR029006">
    <property type="entry name" value="ADF-H/Gelsolin-like_dom_sf"/>
</dbReference>
<keyword evidence="6" id="KW-0206">Cytoskeleton</keyword>
<evidence type="ECO:0000256" key="2">
    <source>
        <dbReference type="ARBA" id="ARBA00009557"/>
    </source>
</evidence>
<dbReference type="EMBL" id="CP089274">
    <property type="protein sequence ID" value="USP72795.1"/>
    <property type="molecule type" value="Genomic_DNA"/>
</dbReference>
<protein>
    <submittedName>
        <fullName evidence="10">Actin monomer binding</fullName>
    </submittedName>
</protein>
<accession>A0A9Q8YZR2</accession>
<sequence>MGQLTLELPPSVRTAFTAFVEDESHFALVLNLEEGFRIQHLSPSFRKDTTFQISLNQLEGTLTSVNSSYIILRRDDALTFLTYVPYRTNENERTWFLENRQACVRELGEAHFAVSIICKELAEITDSRSWEERDAEQDSGPASVDHTNDHGAHEVTDNVKNGPLDAGYKKNKCRLCDRRMKNKMSPEASAALRQLYTPGAAVQLSIETSTETLELKYIKNLAIPDVVATLPTDIPSFTFYRHPTTEVLYFIFLSPDSASVQERMMHTVAIPGLVNVHAKEQGIHVDQKIEIHDPEDLVFEAKDERIGKFRSMYLRNRFDGTESKYDGLEADVAFYDAIK</sequence>
<organism evidence="10 11">
    <name type="scientific">Curvularia clavata</name>
    <dbReference type="NCBI Taxonomy" id="95742"/>
    <lineage>
        <taxon>Eukaryota</taxon>
        <taxon>Fungi</taxon>
        <taxon>Dikarya</taxon>
        <taxon>Ascomycota</taxon>
        <taxon>Pezizomycotina</taxon>
        <taxon>Dothideomycetes</taxon>
        <taxon>Pleosporomycetidae</taxon>
        <taxon>Pleosporales</taxon>
        <taxon>Pleosporineae</taxon>
        <taxon>Pleosporaceae</taxon>
        <taxon>Curvularia</taxon>
    </lineage>
</organism>
<dbReference type="GO" id="GO:0051016">
    <property type="term" value="P:barbed-end actin filament capping"/>
    <property type="evidence" value="ECO:0007669"/>
    <property type="project" value="TreeGrafter"/>
</dbReference>
<evidence type="ECO:0000256" key="4">
    <source>
        <dbReference type="ARBA" id="ARBA00022737"/>
    </source>
</evidence>
<dbReference type="Gene3D" id="3.40.20.10">
    <property type="entry name" value="Severin"/>
    <property type="match status" value="1"/>
</dbReference>
<evidence type="ECO:0000256" key="3">
    <source>
        <dbReference type="ARBA" id="ARBA00022490"/>
    </source>
</evidence>
<dbReference type="InterPro" id="IPR002108">
    <property type="entry name" value="ADF-H"/>
</dbReference>
<proteinExistence type="inferred from homology"/>
<dbReference type="AlphaFoldDB" id="A0A9Q8YZR2"/>
<evidence type="ECO:0000313" key="10">
    <source>
        <dbReference type="EMBL" id="USP72795.1"/>
    </source>
</evidence>
<dbReference type="GO" id="GO:0051015">
    <property type="term" value="F:actin filament binding"/>
    <property type="evidence" value="ECO:0007669"/>
    <property type="project" value="TreeGrafter"/>
</dbReference>
<comment type="subunit">
    <text evidence="7">Interacts with G-actin; ADP-actin form.</text>
</comment>
<dbReference type="PROSITE" id="PS51263">
    <property type="entry name" value="ADF_H"/>
    <property type="match status" value="1"/>
</dbReference>
<dbReference type="SUPFAM" id="SSF55753">
    <property type="entry name" value="Actin depolymerizing proteins"/>
    <property type="match status" value="1"/>
</dbReference>
<keyword evidence="4" id="KW-0677">Repeat</keyword>
<keyword evidence="11" id="KW-1185">Reference proteome</keyword>
<dbReference type="Pfam" id="PF00241">
    <property type="entry name" value="Cofilin_ADF"/>
    <property type="match status" value="1"/>
</dbReference>
<evidence type="ECO:0000259" key="9">
    <source>
        <dbReference type="PROSITE" id="PS51263"/>
    </source>
</evidence>
<dbReference type="VEuPathDB" id="FungiDB:yc1106_00069"/>